<sequence length="311" mass="33724">MLSLQESTELCRLLADSSRQRLLLLLEAHALSAAELNEITGLAQSRVSTHLAKLKQAGLIQTERGEGAALYSARQPEGAAAELWRSLRPKLEDAQTRVDLERAEQVLRARHSGQTWAESVAGRMERHYSPGRTWETTAHALIGLVRLGRVLDLASGDGVLAELLAPRSDRVTCLDISETVLAAARRRLAGFANIELKRGDMHALPFADASAGQGFDVVFALHALAYSSQPEKLLSEAARVLKPGGHLVVAALRAHPHAETMRAYDHVNLGFQPEALDALLSGAGLAVESCQVTSQETRPPYFEVITAVARR</sequence>
<keyword evidence="2" id="KW-0489">Methyltransferase</keyword>
<dbReference type="InterPro" id="IPR050508">
    <property type="entry name" value="Methyltransf_Superfamily"/>
</dbReference>
<dbReference type="InterPro" id="IPR036388">
    <property type="entry name" value="WH-like_DNA-bd_sf"/>
</dbReference>
<dbReference type="GO" id="GO:0032259">
    <property type="term" value="P:methylation"/>
    <property type="evidence" value="ECO:0007669"/>
    <property type="project" value="UniProtKB-KW"/>
</dbReference>
<dbReference type="CDD" id="cd00090">
    <property type="entry name" value="HTH_ARSR"/>
    <property type="match status" value="1"/>
</dbReference>
<dbReference type="InterPro" id="IPR011991">
    <property type="entry name" value="ArsR-like_HTH"/>
</dbReference>
<dbReference type="Pfam" id="PF08241">
    <property type="entry name" value="Methyltransf_11"/>
    <property type="match status" value="1"/>
</dbReference>
<dbReference type="RefSeq" id="WP_123211621.1">
    <property type="nucleotide sequence ID" value="NZ_RJVO01000003.1"/>
</dbReference>
<reference evidence="2 3" key="1">
    <citation type="submission" date="2018-10" db="EMBL/GenBank/DDBJ databases">
        <authorList>
            <person name="Chen W.-M."/>
        </authorList>
    </citation>
    <scope>NUCLEOTIDE SEQUENCE [LARGE SCALE GENOMIC DNA]</scope>
    <source>
        <strain evidence="2 3">THS-13</strain>
    </source>
</reference>
<dbReference type="InterPro" id="IPR029063">
    <property type="entry name" value="SAM-dependent_MTases_sf"/>
</dbReference>
<dbReference type="Gene3D" id="3.40.50.150">
    <property type="entry name" value="Vaccinia Virus protein VP39"/>
    <property type="match status" value="1"/>
</dbReference>
<dbReference type="Pfam" id="PF01022">
    <property type="entry name" value="HTH_5"/>
    <property type="match status" value="1"/>
</dbReference>
<dbReference type="PROSITE" id="PS50987">
    <property type="entry name" value="HTH_ARSR_2"/>
    <property type="match status" value="1"/>
</dbReference>
<dbReference type="SUPFAM" id="SSF53335">
    <property type="entry name" value="S-adenosyl-L-methionine-dependent methyltransferases"/>
    <property type="match status" value="1"/>
</dbReference>
<dbReference type="GO" id="GO:0008757">
    <property type="term" value="F:S-adenosylmethionine-dependent methyltransferase activity"/>
    <property type="evidence" value="ECO:0007669"/>
    <property type="project" value="InterPro"/>
</dbReference>
<evidence type="ECO:0000313" key="3">
    <source>
        <dbReference type="Proteomes" id="UP000282106"/>
    </source>
</evidence>
<accession>A0A3N0VEL4</accession>
<dbReference type="InterPro" id="IPR036390">
    <property type="entry name" value="WH_DNA-bd_sf"/>
</dbReference>
<dbReference type="PANTHER" id="PTHR42912">
    <property type="entry name" value="METHYLTRANSFERASE"/>
    <property type="match status" value="1"/>
</dbReference>
<dbReference type="InParanoid" id="A0A3N0VEL4"/>
<evidence type="ECO:0000313" key="2">
    <source>
        <dbReference type="EMBL" id="ROH91166.1"/>
    </source>
</evidence>
<keyword evidence="2" id="KW-0808">Transferase</keyword>
<keyword evidence="3" id="KW-1185">Reference proteome</keyword>
<protein>
    <submittedName>
        <fullName evidence="2">Methyltransferase domain-containing protein</fullName>
    </submittedName>
</protein>
<evidence type="ECO:0000259" key="1">
    <source>
        <dbReference type="PROSITE" id="PS50987"/>
    </source>
</evidence>
<dbReference type="GO" id="GO:0003700">
    <property type="term" value="F:DNA-binding transcription factor activity"/>
    <property type="evidence" value="ECO:0007669"/>
    <property type="project" value="InterPro"/>
</dbReference>
<dbReference type="SUPFAM" id="SSF46785">
    <property type="entry name" value="Winged helix' DNA-binding domain"/>
    <property type="match status" value="1"/>
</dbReference>
<dbReference type="InterPro" id="IPR013216">
    <property type="entry name" value="Methyltransf_11"/>
</dbReference>
<dbReference type="EMBL" id="RJVO01000003">
    <property type="protein sequence ID" value="ROH91166.1"/>
    <property type="molecule type" value="Genomic_DNA"/>
</dbReference>
<comment type="caution">
    <text evidence="2">The sequence shown here is derived from an EMBL/GenBank/DDBJ whole genome shotgun (WGS) entry which is preliminary data.</text>
</comment>
<feature type="domain" description="HTH arsR-type" evidence="1">
    <location>
        <begin position="1"/>
        <end position="95"/>
    </location>
</feature>
<dbReference type="AlphaFoldDB" id="A0A3N0VEL4"/>
<dbReference type="SMART" id="SM00418">
    <property type="entry name" value="HTH_ARSR"/>
    <property type="match status" value="1"/>
</dbReference>
<proteinExistence type="predicted"/>
<dbReference type="Gene3D" id="1.10.10.10">
    <property type="entry name" value="Winged helix-like DNA-binding domain superfamily/Winged helix DNA-binding domain"/>
    <property type="match status" value="1"/>
</dbReference>
<dbReference type="CDD" id="cd02440">
    <property type="entry name" value="AdoMet_MTases"/>
    <property type="match status" value="1"/>
</dbReference>
<name>A0A3N0VEL4_9GAMM</name>
<dbReference type="Proteomes" id="UP000282106">
    <property type="component" value="Unassembled WGS sequence"/>
</dbReference>
<gene>
    <name evidence="2" type="ORF">ED208_09435</name>
</gene>
<dbReference type="InterPro" id="IPR001845">
    <property type="entry name" value="HTH_ArsR_DNA-bd_dom"/>
</dbReference>
<organism evidence="2 3">
    <name type="scientific">Stagnimonas aquatica</name>
    <dbReference type="NCBI Taxonomy" id="2689987"/>
    <lineage>
        <taxon>Bacteria</taxon>
        <taxon>Pseudomonadati</taxon>
        <taxon>Pseudomonadota</taxon>
        <taxon>Gammaproteobacteria</taxon>
        <taxon>Nevskiales</taxon>
        <taxon>Nevskiaceae</taxon>
        <taxon>Stagnimonas</taxon>
    </lineage>
</organism>